<accession>A0AAQ3KHE7</accession>
<feature type="domain" description="FAF" evidence="2">
    <location>
        <begin position="105"/>
        <end position="163"/>
    </location>
</feature>
<organism evidence="3 4">
    <name type="scientific">Canna indica</name>
    <name type="common">Indian-shot</name>
    <dbReference type="NCBI Taxonomy" id="4628"/>
    <lineage>
        <taxon>Eukaryota</taxon>
        <taxon>Viridiplantae</taxon>
        <taxon>Streptophyta</taxon>
        <taxon>Embryophyta</taxon>
        <taxon>Tracheophyta</taxon>
        <taxon>Spermatophyta</taxon>
        <taxon>Magnoliopsida</taxon>
        <taxon>Liliopsida</taxon>
        <taxon>Zingiberales</taxon>
        <taxon>Cannaceae</taxon>
        <taxon>Canna</taxon>
    </lineage>
</organism>
<name>A0AAQ3KHE7_9LILI</name>
<dbReference type="PANTHER" id="PTHR33155">
    <property type="entry name" value="FANTASTIC FOUR-LIKE PROTEIN (DUF3049)"/>
    <property type="match status" value="1"/>
</dbReference>
<protein>
    <submittedName>
        <fullName evidence="3">Protein FAF-like, chloroplastic</fullName>
    </submittedName>
</protein>
<keyword evidence="4" id="KW-1185">Reference proteome</keyword>
<comment type="similarity">
    <text evidence="1">Belongs to the fantastic four family.</text>
</comment>
<evidence type="ECO:0000256" key="1">
    <source>
        <dbReference type="ARBA" id="ARBA00008690"/>
    </source>
</evidence>
<dbReference type="PANTHER" id="PTHR33155:SF75">
    <property type="entry name" value="OS02G0750800 PROTEIN"/>
    <property type="match status" value="1"/>
</dbReference>
<dbReference type="Pfam" id="PF11250">
    <property type="entry name" value="FAF"/>
    <property type="match status" value="1"/>
</dbReference>
<evidence type="ECO:0000313" key="4">
    <source>
        <dbReference type="Proteomes" id="UP001327560"/>
    </source>
</evidence>
<reference evidence="3 4" key="1">
    <citation type="submission" date="2023-10" db="EMBL/GenBank/DDBJ databases">
        <title>Chromosome-scale genome assembly provides insights into flower coloration mechanisms of Canna indica.</title>
        <authorList>
            <person name="Li C."/>
        </authorList>
    </citation>
    <scope>NUCLEOTIDE SEQUENCE [LARGE SCALE GENOMIC DNA]</scope>
    <source>
        <tissue evidence="3">Flower</tissue>
    </source>
</reference>
<dbReference type="EMBL" id="CP136894">
    <property type="protein sequence ID" value="WOL08667.1"/>
    <property type="molecule type" value="Genomic_DNA"/>
</dbReference>
<dbReference type="InterPro" id="IPR046431">
    <property type="entry name" value="FAF_dom"/>
</dbReference>
<sequence length="228" mass="25825">MLSSFIFGKKSDFAAPVNAMQTPVPPLTAKYLLGLKTIADSTFDSPQKSNCVKRTFVASPSPSSAEDCFGQKKDDVRVLDDDPEYDDDNACWATYGRRSSQCRRKFPPPIPLLARTGNLAGHMPWVLQRIYREDGRLEIREVRVKHHEYFRARRIGGRLILQLVELDSSSLPEKNTEKISESGDFESVLDLARRPARLQVSLPEKMKVSSLPDRQWCEGERRLILSSA</sequence>
<evidence type="ECO:0000259" key="2">
    <source>
        <dbReference type="Pfam" id="PF11250"/>
    </source>
</evidence>
<gene>
    <name evidence="3" type="ORF">Cni_G17420</name>
</gene>
<dbReference type="Proteomes" id="UP001327560">
    <property type="component" value="Chromosome 5"/>
</dbReference>
<dbReference type="AlphaFoldDB" id="A0AAQ3KHE7"/>
<proteinExistence type="inferred from homology"/>
<evidence type="ECO:0000313" key="3">
    <source>
        <dbReference type="EMBL" id="WOL08667.1"/>
    </source>
</evidence>
<dbReference type="InterPro" id="IPR021410">
    <property type="entry name" value="FAF"/>
</dbReference>